<gene>
    <name evidence="6" type="ORF">B0180_06475</name>
</gene>
<dbReference type="InterPro" id="IPR004710">
    <property type="entry name" value="Bilac:Na_transpt"/>
</dbReference>
<accession>A0A1S9ZJJ8</accession>
<dbReference type="PANTHER" id="PTHR10361">
    <property type="entry name" value="SODIUM-BILE ACID COTRANSPORTER"/>
    <property type="match status" value="1"/>
</dbReference>
<feature type="transmembrane region" description="Helical" evidence="5">
    <location>
        <begin position="286"/>
        <end position="308"/>
    </location>
</feature>
<feature type="transmembrane region" description="Helical" evidence="5">
    <location>
        <begin position="163"/>
        <end position="185"/>
    </location>
</feature>
<dbReference type="InterPro" id="IPR002657">
    <property type="entry name" value="BilAc:Na_symport/Acr3"/>
</dbReference>
<name>A0A1S9ZJJ8_9GAMM</name>
<keyword evidence="2 5" id="KW-0812">Transmembrane</keyword>
<keyword evidence="4 5" id="KW-0472">Membrane</keyword>
<sequence>MSVFSVIGQQATRFTTIIIILATLIAIIAPEIFSWVRGDIQLLLVGVVMLGMGITLGKKDYKILAQRPLDIFIGSMIQYTVMPLLAIGIGRGLGLSDGLTLGLVLVGSCPGGVSSNIMTYLARGDVAFSVGMTTASTLLAPVMTPLWLMLLMGETVNMDAWGMFKVMVLVTLFPVILGSILNMALHKQAWFSSLKDVMPAVAVLAFACIVGGVVGANVHRFMESALVMFLAVAAHNTAGYVLGYYAAATAGMTTTKKRTVSIETGIQNTGLATGLSAKFFPTNAEVAIAAAVAVVWHSISGTLLGNAFGRWDKRKNTLI</sequence>
<evidence type="ECO:0000256" key="3">
    <source>
        <dbReference type="ARBA" id="ARBA00022989"/>
    </source>
</evidence>
<evidence type="ECO:0000256" key="4">
    <source>
        <dbReference type="ARBA" id="ARBA00023136"/>
    </source>
</evidence>
<dbReference type="RefSeq" id="WP_078256189.1">
    <property type="nucleotide sequence ID" value="NZ_MUXT01000008.1"/>
</dbReference>
<evidence type="ECO:0000256" key="1">
    <source>
        <dbReference type="ARBA" id="ARBA00004141"/>
    </source>
</evidence>
<feature type="transmembrane region" description="Helical" evidence="5">
    <location>
        <begin position="197"/>
        <end position="218"/>
    </location>
</feature>
<proteinExistence type="predicted"/>
<feature type="transmembrane region" description="Helical" evidence="5">
    <location>
        <begin position="12"/>
        <end position="34"/>
    </location>
</feature>
<dbReference type="GO" id="GO:0016020">
    <property type="term" value="C:membrane"/>
    <property type="evidence" value="ECO:0007669"/>
    <property type="project" value="UniProtKB-SubCell"/>
</dbReference>
<feature type="transmembrane region" description="Helical" evidence="5">
    <location>
        <begin position="126"/>
        <end position="151"/>
    </location>
</feature>
<evidence type="ECO:0000256" key="5">
    <source>
        <dbReference type="SAM" id="Phobius"/>
    </source>
</evidence>
<keyword evidence="3 5" id="KW-1133">Transmembrane helix</keyword>
<dbReference type="EMBL" id="MUXT01000008">
    <property type="protein sequence ID" value="OOR83211.1"/>
    <property type="molecule type" value="Genomic_DNA"/>
</dbReference>
<organism evidence="6 7">
    <name type="scientific">Moraxella canis</name>
    <dbReference type="NCBI Taxonomy" id="90239"/>
    <lineage>
        <taxon>Bacteria</taxon>
        <taxon>Pseudomonadati</taxon>
        <taxon>Pseudomonadota</taxon>
        <taxon>Gammaproteobacteria</taxon>
        <taxon>Moraxellales</taxon>
        <taxon>Moraxellaceae</taxon>
        <taxon>Moraxella</taxon>
    </lineage>
</organism>
<feature type="transmembrane region" description="Helical" evidence="5">
    <location>
        <begin position="69"/>
        <end position="89"/>
    </location>
</feature>
<dbReference type="Gene3D" id="1.20.1530.20">
    <property type="match status" value="1"/>
</dbReference>
<feature type="transmembrane region" description="Helical" evidence="5">
    <location>
        <begin position="40"/>
        <end position="57"/>
    </location>
</feature>
<feature type="transmembrane region" description="Helical" evidence="5">
    <location>
        <begin position="225"/>
        <end position="247"/>
    </location>
</feature>
<evidence type="ECO:0000313" key="7">
    <source>
        <dbReference type="Proteomes" id="UP000190322"/>
    </source>
</evidence>
<dbReference type="InterPro" id="IPR038770">
    <property type="entry name" value="Na+/solute_symporter_sf"/>
</dbReference>
<dbReference type="AlphaFoldDB" id="A0A1S9ZJJ8"/>
<dbReference type="Pfam" id="PF01758">
    <property type="entry name" value="SBF"/>
    <property type="match status" value="1"/>
</dbReference>
<evidence type="ECO:0000313" key="6">
    <source>
        <dbReference type="EMBL" id="OOR83211.1"/>
    </source>
</evidence>
<reference evidence="6 7" key="1">
    <citation type="submission" date="2017-02" db="EMBL/GenBank/DDBJ databases">
        <title>Draft genome sequence of Moraxella canis CCUG 8415A type strain.</title>
        <authorList>
            <person name="Engstrom-Jakobsson H."/>
            <person name="Salva-Serra F."/>
            <person name="Thorell K."/>
            <person name="Gonzales-Siles L."/>
            <person name="Karlsson R."/>
            <person name="Boulund F."/>
            <person name="Engstrand L."/>
            <person name="Moore E."/>
        </authorList>
    </citation>
    <scope>NUCLEOTIDE SEQUENCE [LARGE SCALE GENOMIC DNA]</scope>
    <source>
        <strain evidence="6 7">CCUG 8415A</strain>
    </source>
</reference>
<evidence type="ECO:0000256" key="2">
    <source>
        <dbReference type="ARBA" id="ARBA00022692"/>
    </source>
</evidence>
<protein>
    <submittedName>
        <fullName evidence="6">Bile acid:sodium symporter</fullName>
    </submittedName>
</protein>
<dbReference type="Proteomes" id="UP000190322">
    <property type="component" value="Unassembled WGS sequence"/>
</dbReference>
<dbReference type="PANTHER" id="PTHR10361:SF28">
    <property type="entry name" value="P3 PROTEIN-RELATED"/>
    <property type="match status" value="1"/>
</dbReference>
<comment type="subcellular location">
    <subcellularLocation>
        <location evidence="1">Membrane</location>
        <topology evidence="1">Multi-pass membrane protein</topology>
    </subcellularLocation>
</comment>
<comment type="caution">
    <text evidence="6">The sequence shown here is derived from an EMBL/GenBank/DDBJ whole genome shotgun (WGS) entry which is preliminary data.</text>
</comment>